<sequence length="65" mass="7436">MTKDDIKVWTEQETVAMRERGDKLNIYNVNLEKAPSMGDIRLLLTTEERQSPNEKGRVLESGTVT</sequence>
<dbReference type="InParanoid" id="A0A401GRE7"/>
<accession>A0A401GRE7</accession>
<dbReference type="EMBL" id="BFAD01000007">
    <property type="protein sequence ID" value="GBE84821.1"/>
    <property type="molecule type" value="Genomic_DNA"/>
</dbReference>
<gene>
    <name evidence="1" type="ORF">SCP_0700010</name>
</gene>
<dbReference type="Proteomes" id="UP000287166">
    <property type="component" value="Unassembled WGS sequence"/>
</dbReference>
<organism evidence="1 2">
    <name type="scientific">Sparassis crispa</name>
    <dbReference type="NCBI Taxonomy" id="139825"/>
    <lineage>
        <taxon>Eukaryota</taxon>
        <taxon>Fungi</taxon>
        <taxon>Dikarya</taxon>
        <taxon>Basidiomycota</taxon>
        <taxon>Agaricomycotina</taxon>
        <taxon>Agaricomycetes</taxon>
        <taxon>Polyporales</taxon>
        <taxon>Sparassidaceae</taxon>
        <taxon>Sparassis</taxon>
    </lineage>
</organism>
<reference evidence="1 2" key="1">
    <citation type="journal article" date="2018" name="Sci. Rep.">
        <title>Genome sequence of the cauliflower mushroom Sparassis crispa (Hanabiratake) and its association with beneficial usage.</title>
        <authorList>
            <person name="Kiyama R."/>
            <person name="Furutani Y."/>
            <person name="Kawaguchi K."/>
            <person name="Nakanishi T."/>
        </authorList>
    </citation>
    <scope>NUCLEOTIDE SEQUENCE [LARGE SCALE GENOMIC DNA]</scope>
</reference>
<dbReference type="AlphaFoldDB" id="A0A401GRE7"/>
<protein>
    <submittedName>
        <fullName evidence="1">Uncharacterized protein</fullName>
    </submittedName>
</protein>
<dbReference type="GeneID" id="38781738"/>
<proteinExistence type="predicted"/>
<keyword evidence="2" id="KW-1185">Reference proteome</keyword>
<evidence type="ECO:0000313" key="1">
    <source>
        <dbReference type="EMBL" id="GBE84821.1"/>
    </source>
</evidence>
<evidence type="ECO:0000313" key="2">
    <source>
        <dbReference type="Proteomes" id="UP000287166"/>
    </source>
</evidence>
<dbReference type="RefSeq" id="XP_027615734.1">
    <property type="nucleotide sequence ID" value="XM_027759933.1"/>
</dbReference>
<dbReference type="OrthoDB" id="2679535at2759"/>
<comment type="caution">
    <text evidence="1">The sequence shown here is derived from an EMBL/GenBank/DDBJ whole genome shotgun (WGS) entry which is preliminary data.</text>
</comment>
<name>A0A401GRE7_9APHY</name>